<evidence type="ECO:0000313" key="1">
    <source>
        <dbReference type="EMBL" id="EBO1428237.1"/>
    </source>
</evidence>
<gene>
    <name evidence="1" type="ORF">D5Q97_23495</name>
</gene>
<organism evidence="1">
    <name type="scientific">Salmonella enterica</name>
    <name type="common">Salmonella choleraesuis</name>
    <dbReference type="NCBI Taxonomy" id="28901"/>
    <lineage>
        <taxon>Bacteria</taxon>
        <taxon>Pseudomonadati</taxon>
        <taxon>Pseudomonadota</taxon>
        <taxon>Gammaproteobacteria</taxon>
        <taxon>Enterobacterales</taxon>
        <taxon>Enterobacteriaceae</taxon>
        <taxon>Salmonella</taxon>
    </lineage>
</organism>
<sequence>MPRKYRIKESGDIVYDLVKPDYGLANQDTRETGIEHKSVTLDENGDYPSFTIPVNQLEEIHAEP</sequence>
<name>A0A5T9SM24_SALER</name>
<proteinExistence type="predicted"/>
<dbReference type="EMBL" id="AAGHOJ010000075">
    <property type="protein sequence ID" value="EBO1428237.1"/>
    <property type="molecule type" value="Genomic_DNA"/>
</dbReference>
<comment type="caution">
    <text evidence="1">The sequence shown here is derived from an EMBL/GenBank/DDBJ whole genome shotgun (WGS) entry which is preliminary data.</text>
</comment>
<dbReference type="AlphaFoldDB" id="A0A5T9SM24"/>
<protein>
    <submittedName>
        <fullName evidence="1">Uncharacterized protein</fullName>
    </submittedName>
</protein>
<accession>A0A5T9SM24</accession>
<reference evidence="1" key="1">
    <citation type="submission" date="2018-10" db="EMBL/GenBank/DDBJ databases">
        <authorList>
            <consortium name="Veterinary Laboratory Investigation and Response Network"/>
        </authorList>
    </citation>
    <scope>NUCLEOTIDE SEQUENCE</scope>
    <source>
        <strain evidence="1">SAL-18-VL-OH-GA-0003</strain>
    </source>
</reference>